<reference evidence="1" key="1">
    <citation type="journal article" date="2001" name="J. Bacteriol.">
        <title>Potential symbiosis-specific genes uncovered by sequencing a 410-kb DNA region of the Bradyrhizobium japonicum chromosome.</title>
        <authorList>
            <person name="Gottfert M."/>
            <person name="Rothlisberger S."/>
            <person name="Kundig C."/>
            <person name="Beck C."/>
            <person name="Marty R."/>
            <person name="Hennecke H."/>
        </authorList>
    </citation>
    <scope>NUCLEOTIDE SEQUENCE</scope>
    <source>
        <strain evidence="1">110spc4</strain>
    </source>
</reference>
<dbReference type="EMBL" id="AH010242">
    <property type="protein sequence ID" value="AAG60832.1"/>
    <property type="molecule type" value="Genomic_DNA"/>
</dbReference>
<name>Q9ANE0_BRAJP</name>
<protein>
    <submittedName>
        <fullName evidence="1">ID303</fullName>
    </submittedName>
</protein>
<evidence type="ECO:0000313" key="1">
    <source>
        <dbReference type="EMBL" id="AAG60832.1"/>
    </source>
</evidence>
<sequence>MQEGKSRSPYGHAIDQLQFDTCGSPASWLAKARDRLGLLREPTGPSMGERVGPIEVAPPWLVLRLTLGAPTRSIASVFPTMDLHATRPGQSPMAAA</sequence>
<accession>Q9ANE0</accession>
<organism evidence="1">
    <name type="scientific">Bradyrhizobium japonicum</name>
    <dbReference type="NCBI Taxonomy" id="375"/>
    <lineage>
        <taxon>Bacteria</taxon>
        <taxon>Pseudomonadati</taxon>
        <taxon>Pseudomonadota</taxon>
        <taxon>Alphaproteobacteria</taxon>
        <taxon>Hyphomicrobiales</taxon>
        <taxon>Nitrobacteraceae</taxon>
        <taxon>Bradyrhizobium</taxon>
    </lineage>
</organism>
<gene>
    <name evidence="1" type="primary">id303</name>
</gene>
<dbReference type="AlphaFoldDB" id="Q9ANE0"/>
<proteinExistence type="predicted"/>